<dbReference type="InterPro" id="IPR029063">
    <property type="entry name" value="SAM-dependent_MTases_sf"/>
</dbReference>
<dbReference type="EMBL" id="JAGSOV010000057">
    <property type="protein sequence ID" value="MCO1658694.1"/>
    <property type="molecule type" value="Genomic_DNA"/>
</dbReference>
<protein>
    <submittedName>
        <fullName evidence="2">Class I SAM-dependent methyltransferase</fullName>
    </submittedName>
</protein>
<reference evidence="2" key="1">
    <citation type="submission" date="2021-04" db="EMBL/GenBank/DDBJ databases">
        <title>Pseudonocardia sp. nov., isolated from sandy soil of mangrove forest.</title>
        <authorList>
            <person name="Zan Z."/>
            <person name="Huang R."/>
            <person name="Liu W."/>
        </authorList>
    </citation>
    <scope>NUCLEOTIDE SEQUENCE</scope>
    <source>
        <strain evidence="2">S2-4</strain>
    </source>
</reference>
<sequence>MPVVTNSPGPADVFWMAHDGLPRQAPGSVATTELLLGLAAPLPDRPRILDIGCGTGAASLPLAAATGGEVVAVDTHAPFLDRLRSEARAAGLAERIETLDAAMQDLPLPAGGTDLLWAEGSAYLMGFDAALAQWRRLLAPDGVLVLTEAVWTTPQPAAGARAFWDPAYPGMRSTAANAAAAEAAGWTVRATYLLPDSDWAAYYGPLADRIDALRARGVDPAVLDEVAREIDVRRAHGDDYGYAGYVLRPHGRAK</sequence>
<dbReference type="InterPro" id="IPR041698">
    <property type="entry name" value="Methyltransf_25"/>
</dbReference>
<evidence type="ECO:0000259" key="1">
    <source>
        <dbReference type="Pfam" id="PF13649"/>
    </source>
</evidence>
<gene>
    <name evidence="2" type="ORF">KDL28_26865</name>
</gene>
<dbReference type="PANTHER" id="PTHR43591">
    <property type="entry name" value="METHYLTRANSFERASE"/>
    <property type="match status" value="1"/>
</dbReference>
<dbReference type="Pfam" id="PF13649">
    <property type="entry name" value="Methyltransf_25"/>
    <property type="match status" value="1"/>
</dbReference>
<evidence type="ECO:0000313" key="3">
    <source>
        <dbReference type="Proteomes" id="UP001165283"/>
    </source>
</evidence>
<keyword evidence="2" id="KW-0489">Methyltransferase</keyword>
<evidence type="ECO:0000313" key="2">
    <source>
        <dbReference type="EMBL" id="MCO1658694.1"/>
    </source>
</evidence>
<dbReference type="Proteomes" id="UP001165283">
    <property type="component" value="Unassembled WGS sequence"/>
</dbReference>
<comment type="caution">
    <text evidence="2">The sequence shown here is derived from an EMBL/GenBank/DDBJ whole genome shotgun (WGS) entry which is preliminary data.</text>
</comment>
<name>A0ABT1A783_9PSEU</name>
<dbReference type="GO" id="GO:0032259">
    <property type="term" value="P:methylation"/>
    <property type="evidence" value="ECO:0007669"/>
    <property type="project" value="UniProtKB-KW"/>
</dbReference>
<dbReference type="GO" id="GO:0008168">
    <property type="term" value="F:methyltransferase activity"/>
    <property type="evidence" value="ECO:0007669"/>
    <property type="project" value="UniProtKB-KW"/>
</dbReference>
<proteinExistence type="predicted"/>
<accession>A0ABT1A783</accession>
<dbReference type="PANTHER" id="PTHR43591:SF99">
    <property type="entry name" value="OS06G0646000 PROTEIN"/>
    <property type="match status" value="1"/>
</dbReference>
<dbReference type="CDD" id="cd02440">
    <property type="entry name" value="AdoMet_MTases"/>
    <property type="match status" value="1"/>
</dbReference>
<organism evidence="2 3">
    <name type="scientific">Pseudonocardia humida</name>
    <dbReference type="NCBI Taxonomy" id="2800819"/>
    <lineage>
        <taxon>Bacteria</taxon>
        <taxon>Bacillati</taxon>
        <taxon>Actinomycetota</taxon>
        <taxon>Actinomycetes</taxon>
        <taxon>Pseudonocardiales</taxon>
        <taxon>Pseudonocardiaceae</taxon>
        <taxon>Pseudonocardia</taxon>
    </lineage>
</organism>
<dbReference type="Gene3D" id="3.40.50.150">
    <property type="entry name" value="Vaccinia Virus protein VP39"/>
    <property type="match status" value="1"/>
</dbReference>
<dbReference type="SUPFAM" id="SSF53335">
    <property type="entry name" value="S-adenosyl-L-methionine-dependent methyltransferases"/>
    <property type="match status" value="1"/>
</dbReference>
<feature type="domain" description="Methyltransferase" evidence="1">
    <location>
        <begin position="48"/>
        <end position="142"/>
    </location>
</feature>
<keyword evidence="2" id="KW-0808">Transferase</keyword>
<keyword evidence="3" id="KW-1185">Reference proteome</keyword>